<dbReference type="InParanoid" id="A0A2G5F658"/>
<keyword evidence="4" id="KW-0732">Signal</keyword>
<protein>
    <recommendedName>
        <fullName evidence="7">CLAVATA3/ESR-like protein</fullName>
    </recommendedName>
</protein>
<organism evidence="5 6">
    <name type="scientific">Aquilegia coerulea</name>
    <name type="common">Rocky mountain columbine</name>
    <dbReference type="NCBI Taxonomy" id="218851"/>
    <lineage>
        <taxon>Eukaryota</taxon>
        <taxon>Viridiplantae</taxon>
        <taxon>Streptophyta</taxon>
        <taxon>Embryophyta</taxon>
        <taxon>Tracheophyta</taxon>
        <taxon>Spermatophyta</taxon>
        <taxon>Magnoliopsida</taxon>
        <taxon>Ranunculales</taxon>
        <taxon>Ranunculaceae</taxon>
        <taxon>Thalictroideae</taxon>
        <taxon>Aquilegia</taxon>
    </lineage>
</organism>
<accession>A0A2G5F658</accession>
<dbReference type="EMBL" id="KZ305019">
    <property type="protein sequence ID" value="PIA63501.1"/>
    <property type="molecule type" value="Genomic_DNA"/>
</dbReference>
<proteinExistence type="inferred from homology"/>
<dbReference type="PANTHER" id="PTHR34359:SF28">
    <property type="entry name" value="CLAVATA3_ESR (CLE)-RELATED PROTEIN 12"/>
    <property type="match status" value="1"/>
</dbReference>
<dbReference type="GO" id="GO:0030154">
    <property type="term" value="P:cell differentiation"/>
    <property type="evidence" value="ECO:0007669"/>
    <property type="project" value="UniProtKB-KW"/>
</dbReference>
<feature type="signal peptide" evidence="4">
    <location>
        <begin position="1"/>
        <end position="23"/>
    </location>
</feature>
<keyword evidence="3" id="KW-0221">Differentiation</keyword>
<evidence type="ECO:0000256" key="2">
    <source>
        <dbReference type="ARBA" id="ARBA00022473"/>
    </source>
</evidence>
<comment type="similarity">
    <text evidence="1">Belongs to the CLV3/ESR signal peptide family.</text>
</comment>
<evidence type="ECO:0000256" key="4">
    <source>
        <dbReference type="SAM" id="SignalP"/>
    </source>
</evidence>
<reference evidence="5 6" key="1">
    <citation type="submission" date="2017-09" db="EMBL/GenBank/DDBJ databases">
        <title>WGS assembly of Aquilegia coerulea Goldsmith.</title>
        <authorList>
            <person name="Hodges S."/>
            <person name="Kramer E."/>
            <person name="Nordborg M."/>
            <person name="Tomkins J."/>
            <person name="Borevitz J."/>
            <person name="Derieg N."/>
            <person name="Yan J."/>
            <person name="Mihaltcheva S."/>
            <person name="Hayes R.D."/>
            <person name="Rokhsar D."/>
        </authorList>
    </citation>
    <scope>NUCLEOTIDE SEQUENCE [LARGE SCALE GENOMIC DNA]</scope>
    <source>
        <strain evidence="6">cv. Goldsmith</strain>
    </source>
</reference>
<evidence type="ECO:0000256" key="1">
    <source>
        <dbReference type="ARBA" id="ARBA00005416"/>
    </source>
</evidence>
<gene>
    <name evidence="5" type="ORF">AQUCO_00201089v1</name>
</gene>
<dbReference type="Proteomes" id="UP000230069">
    <property type="component" value="Unassembled WGS sequence"/>
</dbReference>
<keyword evidence="6" id="KW-1185">Reference proteome</keyword>
<evidence type="ECO:0000313" key="6">
    <source>
        <dbReference type="Proteomes" id="UP000230069"/>
    </source>
</evidence>
<keyword evidence="2" id="KW-0217">Developmental protein</keyword>
<evidence type="ECO:0000313" key="5">
    <source>
        <dbReference type="EMBL" id="PIA63501.1"/>
    </source>
</evidence>
<sequence>MSLRISYLLGVILWLPLLHECNAFDSRSTTYISLSSHIVISRKLLATSFDFTVFQRHRHRRTTSLPLMQDDSDPSGNEIDLRYGVEKRLVPTGPNPLHH</sequence>
<dbReference type="OrthoDB" id="753861at2759"/>
<dbReference type="PANTHER" id="PTHR34359">
    <property type="entry name" value="CLAVATA3/ESR (CLE)-RELATED PROTEIN 10"/>
    <property type="match status" value="1"/>
</dbReference>
<dbReference type="InterPro" id="IPR039618">
    <property type="entry name" value="CLE9-13"/>
</dbReference>
<evidence type="ECO:0008006" key="7">
    <source>
        <dbReference type="Google" id="ProtNLM"/>
    </source>
</evidence>
<feature type="chain" id="PRO_5013915548" description="CLAVATA3/ESR-like protein" evidence="4">
    <location>
        <begin position="24"/>
        <end position="99"/>
    </location>
</feature>
<dbReference type="AlphaFoldDB" id="A0A2G5F658"/>
<name>A0A2G5F658_AQUCA</name>
<evidence type="ECO:0000256" key="3">
    <source>
        <dbReference type="ARBA" id="ARBA00022782"/>
    </source>
</evidence>